<evidence type="ECO:0000313" key="2">
    <source>
        <dbReference type="EMBL" id="MBW3469130.1"/>
    </source>
</evidence>
<dbReference type="AlphaFoldDB" id="A0A951IXR5"/>
<evidence type="ECO:0000256" key="1">
    <source>
        <dbReference type="SAM" id="SignalP"/>
    </source>
</evidence>
<comment type="caution">
    <text evidence="2">The sequence shown here is derived from an EMBL/GenBank/DDBJ whole genome shotgun (WGS) entry which is preliminary data.</text>
</comment>
<name>A0A951IXR5_9BACT</name>
<proteinExistence type="predicted"/>
<evidence type="ECO:0000313" key="3">
    <source>
        <dbReference type="Proteomes" id="UP000727490"/>
    </source>
</evidence>
<dbReference type="PROSITE" id="PS51257">
    <property type="entry name" value="PROKAR_LIPOPROTEIN"/>
    <property type="match status" value="1"/>
</dbReference>
<organism evidence="2 3">
    <name type="scientific">Arthrospiribacter ruber</name>
    <dbReference type="NCBI Taxonomy" id="2487934"/>
    <lineage>
        <taxon>Bacteria</taxon>
        <taxon>Pseudomonadati</taxon>
        <taxon>Bacteroidota</taxon>
        <taxon>Cytophagia</taxon>
        <taxon>Cytophagales</taxon>
        <taxon>Cyclobacteriaceae</taxon>
        <taxon>Arthrospiribacter</taxon>
    </lineage>
</organism>
<keyword evidence="1" id="KW-0732">Signal</keyword>
<dbReference type="RefSeq" id="WP_219291608.1">
    <property type="nucleotide sequence ID" value="NZ_RPHB01000007.1"/>
</dbReference>
<sequence length="198" mass="22718">MKSIAVFGILLFLSACGAIDEPPYNEEITEDISPRKNRDICQFDLSDKDGDFDLFGKWEFVAFQNIQDKKLDQLTCMARWAEFALAGEDYENVYKITLDILEPHVNTEDKSKFDFNIRTFSFEYSGQIELSDETLLFLIDSASTKYSPSSASTTLPAHEFEAKFLKSLKAAKVYHLENNKLYFYGSGKERMTFLALED</sequence>
<reference evidence="2 3" key="1">
    <citation type="journal article" date="2020" name="Syst. Appl. Microbiol.">
        <title>Arthrospiribacter ruber gen. nov., sp. nov., a novel bacterium isolated from Arthrospira cultures.</title>
        <authorList>
            <person name="Waleron M."/>
            <person name="Misztak A."/>
            <person name="Waleron M.M."/>
            <person name="Furmaniak M."/>
            <person name="Mrozik A."/>
            <person name="Waleron K."/>
        </authorList>
    </citation>
    <scope>NUCLEOTIDE SEQUENCE [LARGE SCALE GENOMIC DNA]</scope>
    <source>
        <strain evidence="2 3">DPMB0001</strain>
    </source>
</reference>
<dbReference type="Proteomes" id="UP000727490">
    <property type="component" value="Unassembled WGS sequence"/>
</dbReference>
<accession>A0A951IXR5</accession>
<feature type="signal peptide" evidence="1">
    <location>
        <begin position="1"/>
        <end position="17"/>
    </location>
</feature>
<keyword evidence="3" id="KW-1185">Reference proteome</keyword>
<gene>
    <name evidence="2" type="ORF">EGN73_15115</name>
</gene>
<protein>
    <recommendedName>
        <fullName evidence="4">Lipoprotein</fullName>
    </recommendedName>
</protein>
<feature type="chain" id="PRO_5036958026" description="Lipoprotein" evidence="1">
    <location>
        <begin position="18"/>
        <end position="198"/>
    </location>
</feature>
<evidence type="ECO:0008006" key="4">
    <source>
        <dbReference type="Google" id="ProtNLM"/>
    </source>
</evidence>
<dbReference type="EMBL" id="RPHB01000007">
    <property type="protein sequence ID" value="MBW3469130.1"/>
    <property type="molecule type" value="Genomic_DNA"/>
</dbReference>